<name>A0A1E5DBM6_9VIBR</name>
<dbReference type="InterPro" id="IPR015003">
    <property type="entry name" value="DUF1853"/>
</dbReference>
<evidence type="ECO:0000313" key="2">
    <source>
        <dbReference type="Proteomes" id="UP000094165"/>
    </source>
</evidence>
<dbReference type="AlphaFoldDB" id="A0A1E5DBM6"/>
<sequence>MNSLQRFYQWIINTPALFQLQAPFEDFSKLSIPPLADDKHYCGNPRLGFLYQYLCTHALQQSQHYDLSLEEVQINAPSGQTLGAIDLILETPHQEYEHWEIAIKFYLLHQGTWFGPNAHDQLDKKLSRMLNHQLKMSQSDPFIQQYPQYENRSEHLLMQGRLYVNPFDHEPIPGHCLGYTLNTSQISGFWCYQHQWDRIGQPLYHLPKECWAAGIDVFGLPVERPEDRFIHGQTKEGEFWFVVPDDWPNNV</sequence>
<dbReference type="EMBL" id="AJYW02000002">
    <property type="protein sequence ID" value="OEE81147.1"/>
    <property type="molecule type" value="Genomic_DNA"/>
</dbReference>
<organism evidence="1 2">
    <name type="scientific">Vibrio genomosp. F6 str. FF-238</name>
    <dbReference type="NCBI Taxonomy" id="1191298"/>
    <lineage>
        <taxon>Bacteria</taxon>
        <taxon>Pseudomonadati</taxon>
        <taxon>Pseudomonadota</taxon>
        <taxon>Gammaproteobacteria</taxon>
        <taxon>Vibrionales</taxon>
        <taxon>Vibrionaceae</taxon>
        <taxon>Vibrio</taxon>
    </lineage>
</organism>
<dbReference type="Proteomes" id="UP000094165">
    <property type="component" value="Unassembled WGS sequence"/>
</dbReference>
<keyword evidence="2" id="KW-1185">Reference proteome</keyword>
<dbReference type="RefSeq" id="WP_017053252.1">
    <property type="nucleotide sequence ID" value="NZ_AJYW02000002.1"/>
</dbReference>
<protein>
    <submittedName>
        <fullName evidence="1">Type II citrate synthase</fullName>
    </submittedName>
</protein>
<gene>
    <name evidence="1" type="ORF">A130_00115</name>
</gene>
<accession>A0A1E5DBM6</accession>
<proteinExistence type="predicted"/>
<reference evidence="1 2" key="1">
    <citation type="journal article" date="2012" name="Science">
        <title>Ecological populations of bacteria act as socially cohesive units of antibiotic production and resistance.</title>
        <authorList>
            <person name="Cordero O.X."/>
            <person name="Wildschutte H."/>
            <person name="Kirkup B."/>
            <person name="Proehl S."/>
            <person name="Ngo L."/>
            <person name="Hussain F."/>
            <person name="Le Roux F."/>
            <person name="Mincer T."/>
            <person name="Polz M.F."/>
        </authorList>
    </citation>
    <scope>NUCLEOTIDE SEQUENCE [LARGE SCALE GENOMIC DNA]</scope>
    <source>
        <strain evidence="1 2">FF-238</strain>
    </source>
</reference>
<evidence type="ECO:0000313" key="1">
    <source>
        <dbReference type="EMBL" id="OEE81147.1"/>
    </source>
</evidence>
<dbReference type="Pfam" id="PF08907">
    <property type="entry name" value="DUF1853"/>
    <property type="match status" value="1"/>
</dbReference>
<comment type="caution">
    <text evidence="1">The sequence shown here is derived from an EMBL/GenBank/DDBJ whole genome shotgun (WGS) entry which is preliminary data.</text>
</comment>